<protein>
    <recommendedName>
        <fullName evidence="13">Protein kinase domain-containing protein</fullName>
    </recommendedName>
</protein>
<dbReference type="PROSITE" id="PS50011">
    <property type="entry name" value="PROTEIN_KINASE_DOM"/>
    <property type="match status" value="1"/>
</dbReference>
<dbReference type="GO" id="GO:0004674">
    <property type="term" value="F:protein serine/threonine kinase activity"/>
    <property type="evidence" value="ECO:0007669"/>
    <property type="project" value="UniProtKB-KW"/>
</dbReference>
<feature type="binding site" evidence="11">
    <location>
        <position position="26"/>
    </location>
    <ligand>
        <name>ATP</name>
        <dbReference type="ChEBI" id="CHEBI:30616"/>
    </ligand>
</feature>
<keyword evidence="15" id="KW-1185">Reference proteome</keyword>
<evidence type="ECO:0000256" key="10">
    <source>
        <dbReference type="ARBA" id="ARBA00023136"/>
    </source>
</evidence>
<evidence type="ECO:0000256" key="4">
    <source>
        <dbReference type="ARBA" id="ARBA00022692"/>
    </source>
</evidence>
<evidence type="ECO:0000313" key="14">
    <source>
        <dbReference type="EMBL" id="KAK2986188.1"/>
    </source>
</evidence>
<evidence type="ECO:0000256" key="5">
    <source>
        <dbReference type="ARBA" id="ARBA00022737"/>
    </source>
</evidence>
<keyword evidence="2" id="KW-0433">Leucine-rich repeat</keyword>
<evidence type="ECO:0000256" key="6">
    <source>
        <dbReference type="ARBA" id="ARBA00022741"/>
    </source>
</evidence>
<dbReference type="SUPFAM" id="SSF56112">
    <property type="entry name" value="Protein kinase-like (PK-like)"/>
    <property type="match status" value="1"/>
</dbReference>
<keyword evidence="4" id="KW-0812">Transmembrane</keyword>
<feature type="domain" description="Protein kinase" evidence="13">
    <location>
        <begin position="1"/>
        <end position="151"/>
    </location>
</feature>
<keyword evidence="10" id="KW-0472">Membrane</keyword>
<evidence type="ECO:0000256" key="1">
    <source>
        <dbReference type="ARBA" id="ARBA00004370"/>
    </source>
</evidence>
<dbReference type="AlphaFoldDB" id="A0AA88ULN3"/>
<keyword evidence="7" id="KW-0418">Kinase</keyword>
<dbReference type="SMART" id="SM00220">
    <property type="entry name" value="S_TKc"/>
    <property type="match status" value="1"/>
</dbReference>
<dbReference type="PANTHER" id="PTHR27008">
    <property type="entry name" value="OS04G0122200 PROTEIN"/>
    <property type="match status" value="1"/>
</dbReference>
<comment type="similarity">
    <text evidence="12">Belongs to the protein kinase superfamily.</text>
</comment>
<comment type="caution">
    <text evidence="14">The sequence shown here is derived from an EMBL/GenBank/DDBJ whole genome shotgun (WGS) entry which is preliminary data.</text>
</comment>
<dbReference type="InterPro" id="IPR017441">
    <property type="entry name" value="Protein_kinase_ATP_BS"/>
</dbReference>
<name>A0AA88ULN3_9ASTE</name>
<dbReference type="GO" id="GO:0016020">
    <property type="term" value="C:membrane"/>
    <property type="evidence" value="ECO:0007669"/>
    <property type="project" value="UniProtKB-SubCell"/>
</dbReference>
<evidence type="ECO:0000256" key="12">
    <source>
        <dbReference type="RuleBase" id="RU000304"/>
    </source>
</evidence>
<evidence type="ECO:0000256" key="11">
    <source>
        <dbReference type="PROSITE-ProRule" id="PRU10141"/>
    </source>
</evidence>
<evidence type="ECO:0000256" key="9">
    <source>
        <dbReference type="ARBA" id="ARBA00022989"/>
    </source>
</evidence>
<dbReference type="EMBL" id="JAVXUO010001082">
    <property type="protein sequence ID" value="KAK2986188.1"/>
    <property type="molecule type" value="Genomic_DNA"/>
</dbReference>
<dbReference type="InterPro" id="IPR051809">
    <property type="entry name" value="Plant_receptor-like_S/T_kinase"/>
</dbReference>
<keyword evidence="6 11" id="KW-0547">Nucleotide-binding</keyword>
<proteinExistence type="inferred from homology"/>
<evidence type="ECO:0000313" key="15">
    <source>
        <dbReference type="Proteomes" id="UP001187471"/>
    </source>
</evidence>
<dbReference type="GO" id="GO:0005524">
    <property type="term" value="F:ATP binding"/>
    <property type="evidence" value="ECO:0007669"/>
    <property type="project" value="UniProtKB-UniRule"/>
</dbReference>
<accession>A0AA88ULN3</accession>
<dbReference type="InterPro" id="IPR011009">
    <property type="entry name" value="Kinase-like_dom_sf"/>
</dbReference>
<evidence type="ECO:0000256" key="2">
    <source>
        <dbReference type="ARBA" id="ARBA00022614"/>
    </source>
</evidence>
<evidence type="ECO:0000259" key="13">
    <source>
        <dbReference type="PROSITE" id="PS50011"/>
    </source>
</evidence>
<keyword evidence="3" id="KW-0808">Transferase</keyword>
<keyword evidence="12" id="KW-0723">Serine/threonine-protein kinase</keyword>
<evidence type="ECO:0000256" key="3">
    <source>
        <dbReference type="ARBA" id="ARBA00022679"/>
    </source>
</evidence>
<reference evidence="14" key="1">
    <citation type="submission" date="2022-12" db="EMBL/GenBank/DDBJ databases">
        <title>Draft genome assemblies for two species of Escallonia (Escalloniales).</title>
        <authorList>
            <person name="Chanderbali A."/>
            <person name="Dervinis C."/>
            <person name="Anghel I."/>
            <person name="Soltis D."/>
            <person name="Soltis P."/>
            <person name="Zapata F."/>
        </authorList>
    </citation>
    <scope>NUCLEOTIDE SEQUENCE</scope>
    <source>
        <strain evidence="14">UCBG92.1500</strain>
        <tissue evidence="14">Leaf</tissue>
    </source>
</reference>
<dbReference type="Gene3D" id="3.30.200.20">
    <property type="entry name" value="Phosphorylase Kinase, domain 1"/>
    <property type="match status" value="1"/>
</dbReference>
<keyword evidence="9" id="KW-1133">Transmembrane helix</keyword>
<gene>
    <name evidence="14" type="ORF">RJ640_001950</name>
</gene>
<sequence>MNLIGMGSFGSVYRGIIGDGKLIAVKVLNLQHRGASKSFMAECAALKIIRHRNLVKAVVYEFTGNKSLDEWLHPVTSEDAEPRHLNLLQRLNITIDVVYALEYLHNNCQPPIVHYDIKPSNVLLDEEFTGHVGDFGLAKLLDEKASNLSAN</sequence>
<dbReference type="InterPro" id="IPR000719">
    <property type="entry name" value="Prot_kinase_dom"/>
</dbReference>
<keyword evidence="8 11" id="KW-0067">ATP-binding</keyword>
<dbReference type="Pfam" id="PF00069">
    <property type="entry name" value="Pkinase"/>
    <property type="match status" value="1"/>
</dbReference>
<dbReference type="InterPro" id="IPR008271">
    <property type="entry name" value="Ser/Thr_kinase_AS"/>
</dbReference>
<dbReference type="Proteomes" id="UP001187471">
    <property type="component" value="Unassembled WGS sequence"/>
</dbReference>
<evidence type="ECO:0000256" key="8">
    <source>
        <dbReference type="ARBA" id="ARBA00022840"/>
    </source>
</evidence>
<comment type="subcellular location">
    <subcellularLocation>
        <location evidence="1">Membrane</location>
    </subcellularLocation>
</comment>
<dbReference type="PROSITE" id="PS00108">
    <property type="entry name" value="PROTEIN_KINASE_ST"/>
    <property type="match status" value="1"/>
</dbReference>
<organism evidence="14 15">
    <name type="scientific">Escallonia rubra</name>
    <dbReference type="NCBI Taxonomy" id="112253"/>
    <lineage>
        <taxon>Eukaryota</taxon>
        <taxon>Viridiplantae</taxon>
        <taxon>Streptophyta</taxon>
        <taxon>Embryophyta</taxon>
        <taxon>Tracheophyta</taxon>
        <taxon>Spermatophyta</taxon>
        <taxon>Magnoliopsida</taxon>
        <taxon>eudicotyledons</taxon>
        <taxon>Gunneridae</taxon>
        <taxon>Pentapetalae</taxon>
        <taxon>asterids</taxon>
        <taxon>campanulids</taxon>
        <taxon>Escalloniales</taxon>
        <taxon>Escalloniaceae</taxon>
        <taxon>Escallonia</taxon>
    </lineage>
</organism>
<dbReference type="Gene3D" id="1.10.510.10">
    <property type="entry name" value="Transferase(Phosphotransferase) domain 1"/>
    <property type="match status" value="1"/>
</dbReference>
<dbReference type="PROSITE" id="PS00107">
    <property type="entry name" value="PROTEIN_KINASE_ATP"/>
    <property type="match status" value="1"/>
</dbReference>
<evidence type="ECO:0000256" key="7">
    <source>
        <dbReference type="ARBA" id="ARBA00022777"/>
    </source>
</evidence>
<dbReference type="PANTHER" id="PTHR27008:SF499">
    <property type="entry name" value="OS06G0581500 PROTEIN"/>
    <property type="match status" value="1"/>
</dbReference>
<keyword evidence="5" id="KW-0677">Repeat</keyword>